<dbReference type="InterPro" id="IPR036047">
    <property type="entry name" value="F-box-like_dom_sf"/>
</dbReference>
<name>A0A2I2L354_9VIRU</name>
<evidence type="ECO:0000313" key="3">
    <source>
        <dbReference type="Proteomes" id="UP000236316"/>
    </source>
</evidence>
<dbReference type="GeneID" id="35382207"/>
<reference evidence="2" key="1">
    <citation type="submission" date="2017-08" db="EMBL/GenBank/DDBJ databases">
        <authorList>
            <consortium name="Urmite Genomes"/>
        </authorList>
    </citation>
    <scope>NUCLEOTIDE SEQUENCE [LARGE SCALE GENOMIC DNA]</scope>
    <source>
        <strain evidence="2">IHUMI-LCC2</strain>
    </source>
</reference>
<sequence length="278" mass="33508">MFEYLPTELLYYIFNYLYPNDLISFSNVNLFISNHIISYTNIEPYYNLNILLIYAYNKDRKILKIDIIPKSWISISNLDFFLSLLKNLYIKRKCKYSNKNSFKIIYPTIVEHINEFTSELEIGQISNIGRCLHKCKLEMDIIKHYYNINNILKNNTHKCIDYIRLFRMEEEEYYCGNTYRYLYNEIISYIYENNKIRYYYKLCPDNMICIIIYVWGLIMGKSMGKINVETTTRQKKEYICNEIIASGVKINRNIINQSLLMNINIHNELKSLINYISY</sequence>
<dbReference type="EMBL" id="LT906555">
    <property type="protein sequence ID" value="SNW61947.1"/>
    <property type="molecule type" value="Genomic_DNA"/>
</dbReference>
<feature type="domain" description="F-box" evidence="1">
    <location>
        <begin position="1"/>
        <end position="48"/>
    </location>
</feature>
<organism evidence="2">
    <name type="scientific">Orpheovirus IHUMI-LCC2</name>
    <dbReference type="NCBI Taxonomy" id="2023057"/>
    <lineage>
        <taxon>Viruses</taxon>
        <taxon>Varidnaviria</taxon>
        <taxon>Bamfordvirae</taxon>
        <taxon>Nucleocytoviricota</taxon>
        <taxon>Megaviricetes</taxon>
        <taxon>Pimascovirales</taxon>
        <taxon>Ocovirineae</taxon>
        <taxon>Orpheoviridae</taxon>
        <taxon>Alphaorpheovirus</taxon>
        <taxon>Alphaorpheovirus massiliense</taxon>
    </lineage>
</organism>
<gene>
    <name evidence="2" type="ORF">ORPV_43</name>
</gene>
<protein>
    <submittedName>
        <fullName evidence="2">F-box domain-containing protein</fullName>
    </submittedName>
</protein>
<dbReference type="RefSeq" id="YP_009448249.1">
    <property type="nucleotide sequence ID" value="NC_036594.1"/>
</dbReference>
<dbReference type="Proteomes" id="UP000236316">
    <property type="component" value="Segment"/>
</dbReference>
<evidence type="ECO:0000313" key="2">
    <source>
        <dbReference type="EMBL" id="SNW61947.1"/>
    </source>
</evidence>
<dbReference type="PROSITE" id="PS50181">
    <property type="entry name" value="FBOX"/>
    <property type="match status" value="1"/>
</dbReference>
<dbReference type="SUPFAM" id="SSF81383">
    <property type="entry name" value="F-box domain"/>
    <property type="match status" value="1"/>
</dbReference>
<dbReference type="KEGG" id="vg:35382207"/>
<dbReference type="InterPro" id="IPR001810">
    <property type="entry name" value="F-box_dom"/>
</dbReference>
<accession>A0A2I2L354</accession>
<keyword evidence="3" id="KW-1185">Reference proteome</keyword>
<evidence type="ECO:0000259" key="1">
    <source>
        <dbReference type="PROSITE" id="PS50181"/>
    </source>
</evidence>
<proteinExistence type="predicted"/>